<dbReference type="Pfam" id="PF09360">
    <property type="entry name" value="zf-CDGSH"/>
    <property type="match status" value="1"/>
</dbReference>
<dbReference type="EMBL" id="JROU02000906">
    <property type="protein sequence ID" value="OEH77994.1"/>
    <property type="molecule type" value="Genomic_DNA"/>
</dbReference>
<comment type="caution">
    <text evidence="6">The sequence shown here is derived from an EMBL/GenBank/DDBJ whole genome shotgun (WGS) entry which is preliminary data.</text>
</comment>
<dbReference type="GO" id="GO:0051537">
    <property type="term" value="F:2 iron, 2 sulfur cluster binding"/>
    <property type="evidence" value="ECO:0007669"/>
    <property type="project" value="UniProtKB-KW"/>
</dbReference>
<keyword evidence="7" id="KW-1185">Reference proteome</keyword>
<dbReference type="VEuPathDB" id="ToxoDB:LOC34622627"/>
<dbReference type="GeneID" id="34622627"/>
<keyword evidence="1" id="KW-0001">2Fe-2S</keyword>
<keyword evidence="4" id="KW-0411">Iron-sulfur</keyword>
<dbReference type="OrthoDB" id="354543at2759"/>
<dbReference type="Gene3D" id="3.40.5.90">
    <property type="entry name" value="CDGSH iron-sulfur domain, mitoNEET-type"/>
    <property type="match status" value="1"/>
</dbReference>
<evidence type="ECO:0000256" key="5">
    <source>
        <dbReference type="ARBA" id="ARBA00034078"/>
    </source>
</evidence>
<evidence type="ECO:0000256" key="2">
    <source>
        <dbReference type="ARBA" id="ARBA00022723"/>
    </source>
</evidence>
<sequence length="160" mass="17780">MGEIVPYQDQVNFNVLHYPPISEVTEALPQDGQPERRVALCRCWQSRKYPYCDGAHKAMVQNGDNVGPFIAVLRSKASMKEMQNNSQRQQQLQKMNQQTRTALRVGLRAARGSAVLAGLVAGSLGGYVAADFVARSLRQRPLEVASPDRSFFYELSPSPV</sequence>
<keyword evidence="2" id="KW-0479">Metal-binding</keyword>
<dbReference type="SMART" id="SM00704">
    <property type="entry name" value="ZnF_CDGSH"/>
    <property type="match status" value="1"/>
</dbReference>
<evidence type="ECO:0000256" key="1">
    <source>
        <dbReference type="ARBA" id="ARBA00022714"/>
    </source>
</evidence>
<evidence type="ECO:0000256" key="4">
    <source>
        <dbReference type="ARBA" id="ARBA00023014"/>
    </source>
</evidence>
<dbReference type="AlphaFoldDB" id="A0A1D3D3F7"/>
<comment type="cofactor">
    <cofactor evidence="5">
        <name>[2Fe-2S] cluster</name>
        <dbReference type="ChEBI" id="CHEBI:190135"/>
    </cofactor>
</comment>
<evidence type="ECO:0000256" key="3">
    <source>
        <dbReference type="ARBA" id="ARBA00023004"/>
    </source>
</evidence>
<name>A0A1D3D3F7_9EIME</name>
<accession>A0A1D3D3F7</accession>
<gene>
    <name evidence="6" type="ORF">cyc_06470</name>
</gene>
<dbReference type="GO" id="GO:0005737">
    <property type="term" value="C:cytoplasm"/>
    <property type="evidence" value="ECO:0007669"/>
    <property type="project" value="UniProtKB-ARBA"/>
</dbReference>
<dbReference type="Proteomes" id="UP000095192">
    <property type="component" value="Unassembled WGS sequence"/>
</dbReference>
<organism evidence="6 7">
    <name type="scientific">Cyclospora cayetanensis</name>
    <dbReference type="NCBI Taxonomy" id="88456"/>
    <lineage>
        <taxon>Eukaryota</taxon>
        <taxon>Sar</taxon>
        <taxon>Alveolata</taxon>
        <taxon>Apicomplexa</taxon>
        <taxon>Conoidasida</taxon>
        <taxon>Coccidia</taxon>
        <taxon>Eucoccidiorida</taxon>
        <taxon>Eimeriorina</taxon>
        <taxon>Eimeriidae</taxon>
        <taxon>Cyclospora</taxon>
    </lineage>
</organism>
<evidence type="ECO:0000313" key="7">
    <source>
        <dbReference type="Proteomes" id="UP000095192"/>
    </source>
</evidence>
<proteinExistence type="predicted"/>
<dbReference type="VEuPathDB" id="ToxoDB:cyc_06470"/>
<dbReference type="InterPro" id="IPR018967">
    <property type="entry name" value="FeS-contain_CDGSH-typ"/>
</dbReference>
<evidence type="ECO:0000313" key="6">
    <source>
        <dbReference type="EMBL" id="OEH77994.1"/>
    </source>
</evidence>
<dbReference type="GO" id="GO:0046872">
    <property type="term" value="F:metal ion binding"/>
    <property type="evidence" value="ECO:0007669"/>
    <property type="project" value="UniProtKB-KW"/>
</dbReference>
<keyword evidence="3" id="KW-0408">Iron</keyword>
<reference evidence="6 7" key="1">
    <citation type="journal article" date="2016" name="BMC Genomics">
        <title>Comparative genomics reveals Cyclospora cayetanensis possesses coccidia-like metabolism and invasion components but unique surface antigens.</title>
        <authorList>
            <person name="Liu S."/>
            <person name="Wang L."/>
            <person name="Zheng H."/>
            <person name="Xu Z."/>
            <person name="Roellig D.M."/>
            <person name="Li N."/>
            <person name="Frace M.A."/>
            <person name="Tang K."/>
            <person name="Arrowood M.J."/>
            <person name="Moss D.M."/>
            <person name="Zhang L."/>
            <person name="Feng Y."/>
            <person name="Xiao L."/>
        </authorList>
    </citation>
    <scope>NUCLEOTIDE SEQUENCE [LARGE SCALE GENOMIC DNA]</scope>
    <source>
        <strain evidence="6 7">CHN_HEN01</strain>
    </source>
</reference>
<protein>
    <submittedName>
        <fullName evidence="6">Uncharacterized protein</fullName>
    </submittedName>
</protein>
<dbReference type="InterPro" id="IPR042216">
    <property type="entry name" value="MitoNEET_CISD"/>
</dbReference>